<evidence type="ECO:0000313" key="3">
    <source>
        <dbReference type="EMBL" id="GFR50689.1"/>
    </source>
</evidence>
<feature type="transmembrane region" description="Helical" evidence="2">
    <location>
        <begin position="256"/>
        <end position="277"/>
    </location>
</feature>
<keyword evidence="4" id="KW-1185">Reference proteome</keyword>
<accession>A0AAD3HR24</accession>
<dbReference type="AlphaFoldDB" id="A0AAD3HR24"/>
<feature type="transmembrane region" description="Helical" evidence="2">
    <location>
        <begin position="66"/>
        <end position="87"/>
    </location>
</feature>
<name>A0AAD3HR24_9CHLO</name>
<dbReference type="PANTHER" id="PTHR33802:SF1">
    <property type="entry name" value="XK-RELATED PROTEIN"/>
    <property type="match status" value="1"/>
</dbReference>
<comment type="caution">
    <text evidence="3">The sequence shown here is derived from an EMBL/GenBank/DDBJ whole genome shotgun (WGS) entry which is preliminary data.</text>
</comment>
<sequence length="491" mass="49829">MWVLLGNPSSPPRAKGDLPPLLLRLTNFLGYLFLILVNILSSTGALGETNAEVSAKYPTPLTPSGWAFAIWGLIFALQGLGVVYQILNKGYREGGWKASVVNKIGYGWQLGWLFQNLWQFAFTRQSMAGMWLSAAALLAALAAFQHTLQRLNGTTHELRARGYAAMPAAAYICYKLPTSVNAAWLSVATALGLLIVPVSYGVEPARLVAPAAVLAVAVTAGGVWRLLSHRDAAYGLTLIWALSAVASNTSGNVPTAVKVVGMICLVVLALCVVSALVRTRRDMASAAASATAGVDGSLLYDTYNMYGSSSYGAQRIPLSDSDSAPAGYGRAPYSSGGGGGGGDGTYGFPAAFGNNGGGVPNGSCSHAATHEEALGVGGGMGRKPFLPPLPQQGAIPAGYDVATAGTVAVAAAPGVRGLPPVGPVQGGGGVVGGSETPRLLGSGVGGGMGAVEVRPGSIGSGSDVGPARGAVGGGGARRVRFSDEEEASGQR</sequence>
<feature type="region of interest" description="Disordered" evidence="1">
    <location>
        <begin position="442"/>
        <end position="491"/>
    </location>
</feature>
<feature type="transmembrane region" description="Helical" evidence="2">
    <location>
        <begin position="232"/>
        <end position="250"/>
    </location>
</feature>
<reference evidence="3 4" key="1">
    <citation type="journal article" date="2021" name="Sci. Rep.">
        <title>Genome sequencing of the multicellular alga Astrephomene provides insights into convergent evolution of germ-soma differentiation.</title>
        <authorList>
            <person name="Yamashita S."/>
            <person name="Yamamoto K."/>
            <person name="Matsuzaki R."/>
            <person name="Suzuki S."/>
            <person name="Yamaguchi H."/>
            <person name="Hirooka S."/>
            <person name="Minakuchi Y."/>
            <person name="Miyagishima S."/>
            <person name="Kawachi M."/>
            <person name="Toyoda A."/>
            <person name="Nozaki H."/>
        </authorList>
    </citation>
    <scope>NUCLEOTIDE SEQUENCE [LARGE SCALE GENOMIC DNA]</scope>
    <source>
        <strain evidence="3 4">NIES-4017</strain>
    </source>
</reference>
<evidence type="ECO:0000256" key="2">
    <source>
        <dbReference type="SAM" id="Phobius"/>
    </source>
</evidence>
<evidence type="ECO:0000256" key="1">
    <source>
        <dbReference type="SAM" id="MobiDB-lite"/>
    </source>
</evidence>
<organism evidence="3 4">
    <name type="scientific">Astrephomene gubernaculifera</name>
    <dbReference type="NCBI Taxonomy" id="47775"/>
    <lineage>
        <taxon>Eukaryota</taxon>
        <taxon>Viridiplantae</taxon>
        <taxon>Chlorophyta</taxon>
        <taxon>core chlorophytes</taxon>
        <taxon>Chlorophyceae</taxon>
        <taxon>CS clade</taxon>
        <taxon>Chlamydomonadales</taxon>
        <taxon>Astrephomenaceae</taxon>
        <taxon>Astrephomene</taxon>
    </lineage>
</organism>
<dbReference type="PANTHER" id="PTHR33802">
    <property type="entry name" value="SI:CH211-161H7.5-RELATED"/>
    <property type="match status" value="1"/>
</dbReference>
<protein>
    <submittedName>
        <fullName evidence="3">Uncharacterized protein</fullName>
    </submittedName>
</protein>
<evidence type="ECO:0000313" key="4">
    <source>
        <dbReference type="Proteomes" id="UP001054857"/>
    </source>
</evidence>
<feature type="transmembrane region" description="Helical" evidence="2">
    <location>
        <begin position="128"/>
        <end position="148"/>
    </location>
</feature>
<dbReference type="EMBL" id="BMAR01000040">
    <property type="protein sequence ID" value="GFR50689.1"/>
    <property type="molecule type" value="Genomic_DNA"/>
</dbReference>
<feature type="transmembrane region" description="Helical" evidence="2">
    <location>
        <begin position="183"/>
        <end position="202"/>
    </location>
</feature>
<keyword evidence="2" id="KW-1133">Transmembrane helix</keyword>
<feature type="transmembrane region" description="Helical" evidence="2">
    <location>
        <begin position="208"/>
        <end position="227"/>
    </location>
</feature>
<keyword evidence="2" id="KW-0472">Membrane</keyword>
<gene>
    <name evidence="3" type="ORF">Agub_g12941</name>
</gene>
<dbReference type="Proteomes" id="UP001054857">
    <property type="component" value="Unassembled WGS sequence"/>
</dbReference>
<feature type="transmembrane region" description="Helical" evidence="2">
    <location>
        <begin position="21"/>
        <end position="46"/>
    </location>
</feature>
<proteinExistence type="predicted"/>
<keyword evidence="2" id="KW-0812">Transmembrane</keyword>